<feature type="compositionally biased region" description="Low complexity" evidence="1">
    <location>
        <begin position="42"/>
        <end position="65"/>
    </location>
</feature>
<dbReference type="PANTHER" id="PTHR21601:SF0">
    <property type="entry name" value="PROTEIN SPA2-RELATED"/>
    <property type="match status" value="1"/>
</dbReference>
<dbReference type="PANTHER" id="PTHR21601">
    <property type="entry name" value="SPA2 PROTEIN"/>
    <property type="match status" value="1"/>
</dbReference>
<feature type="compositionally biased region" description="Acidic residues" evidence="1">
    <location>
        <begin position="689"/>
        <end position="698"/>
    </location>
</feature>
<dbReference type="EMBL" id="QJNU01000072">
    <property type="protein sequence ID" value="RYP08110.1"/>
    <property type="molecule type" value="Genomic_DNA"/>
</dbReference>
<dbReference type="InterPro" id="IPR013724">
    <property type="entry name" value="GIT_SHD"/>
</dbReference>
<dbReference type="Proteomes" id="UP000293360">
    <property type="component" value="Unassembled WGS sequence"/>
</dbReference>
<protein>
    <recommendedName>
        <fullName evidence="2">GIT Spa2 homology (SHD) domain-containing protein</fullName>
    </recommendedName>
</protein>
<dbReference type="GO" id="GO:0005078">
    <property type="term" value="F:MAP-kinase scaffold activity"/>
    <property type="evidence" value="ECO:0007669"/>
    <property type="project" value="TreeGrafter"/>
</dbReference>
<dbReference type="STRING" id="155417.A0A4Q4TR85"/>
<feature type="compositionally biased region" description="Polar residues" evidence="1">
    <location>
        <begin position="290"/>
        <end position="303"/>
    </location>
</feature>
<dbReference type="InterPro" id="IPR039892">
    <property type="entry name" value="Spa2/Sph1"/>
</dbReference>
<feature type="domain" description="GIT Spa2 homology (SHD)" evidence="2">
    <location>
        <begin position="185"/>
        <end position="215"/>
    </location>
</feature>
<feature type="compositionally biased region" description="Polar residues" evidence="1">
    <location>
        <begin position="708"/>
        <end position="725"/>
    </location>
</feature>
<feature type="compositionally biased region" description="Low complexity" evidence="1">
    <location>
        <begin position="742"/>
        <end position="768"/>
    </location>
</feature>
<feature type="region of interest" description="Disordered" evidence="1">
    <location>
        <begin position="687"/>
        <end position="781"/>
    </location>
</feature>
<evidence type="ECO:0000256" key="1">
    <source>
        <dbReference type="SAM" id="MobiDB-lite"/>
    </source>
</evidence>
<feature type="compositionally biased region" description="Basic and acidic residues" evidence="1">
    <location>
        <begin position="328"/>
        <end position="348"/>
    </location>
</feature>
<gene>
    <name evidence="3" type="ORF">DL764_002093</name>
</gene>
<feature type="region of interest" description="Disordered" evidence="1">
    <location>
        <begin position="360"/>
        <end position="397"/>
    </location>
</feature>
<comment type="caution">
    <text evidence="3">The sequence shown here is derived from an EMBL/GenBank/DDBJ whole genome shotgun (WGS) entry which is preliminary data.</text>
</comment>
<dbReference type="AlphaFoldDB" id="A0A4Q4TR85"/>
<sequence length="942" mass="103546">MNPRNPPLSPVSVGGSDFSGSGYNERTSSSGAGGPREPFSPPSSGNFSNNGNMNGFSPAPKSVGGPSPPPSIAARTSYARSESGRSVMGDNTEAVLGEHYFALKRFLAATSKDGRAGPPPNKARDKLLRLSSVQFLELSTDVYDELLRRQAAEAFRRRPPSAPQSAGPPSYLLPEDAFHPKRNQARQKLSTLGPPRFRDLATDVFCELERRIPRVIAGEMPRPGTGRGPPSRAGTPVNGMGPRGPMGSMRRPSDASSIRSAATGPRMNGDYPVPPSPGMQNGNFDRPQPKQFQSNTIVPNKSTMIEEDDDVVGSNDGDNEAFGMDHAATNRESKRSAAEASETDKKLIDDYQAQVRELREKLDGMEDQMKKKEDEMNSMLNDERSKATATDSEKKEWEDLRMSLENKVTEAQNLNDSMRGELDRLRDDYDKMTNDHAMEMRRLQEEIEDARQNSGAPPAAPGDSDLMRENEQLRRVLEEQQRVTEEARHEARQFLQEMKVLSEQHSPAWERQAELEKTVEKLEQEVRDWRNRYALTKTQLRDLRASSMSLSIDKDVARFVREKGFLEDNGLVKDLHVTKFQVSVDELLQRARTDDPDKVIDSMKAVVMNVRRITKDIDASPQHDEELTQQQQKLKGRVSATANNLITASKNFAASAGISPVSLLDAAASHLVAALVELLRTVKIRPTPDDELEEDEDGMVTPVDSAPFFSNRTTQNEGYGKQQDSPLAPPPAFQGLRGVRDSAQSSAYSSSGSPRHSANQYNNGAAVNGNGGMDYKNQPPLTNGYRQDTSTEDLIIYLSNQKDAVIQTAQGIVNLVRGGDASTIDQITDVIGSIAQVVDRVVSEMESEPSGNVNVDQMVERLTACRERLLEAGDSGRGIAASLEGAQTEEEETTSVRQWRMWSQTLPPITFKIVHEMDELIKALGGPIGAGLPGRPGGDDFS</sequence>
<feature type="region of interest" description="Disordered" evidence="1">
    <location>
        <begin position="154"/>
        <end position="196"/>
    </location>
</feature>
<name>A0A4Q4TR85_9PEZI</name>
<dbReference type="GO" id="GO:0005826">
    <property type="term" value="C:actomyosin contractile ring"/>
    <property type="evidence" value="ECO:0007669"/>
    <property type="project" value="TreeGrafter"/>
</dbReference>
<accession>A0A4Q4TR85</accession>
<feature type="compositionally biased region" description="Low complexity" evidence="1">
    <location>
        <begin position="10"/>
        <end position="22"/>
    </location>
</feature>
<dbReference type="Pfam" id="PF23742">
    <property type="entry name" value="VBS_C3G9"/>
    <property type="match status" value="1"/>
</dbReference>
<dbReference type="OrthoDB" id="5588096at2759"/>
<proteinExistence type="predicted"/>
<feature type="region of interest" description="Disordered" evidence="1">
    <location>
        <begin position="216"/>
        <end position="348"/>
    </location>
</feature>
<dbReference type="Pfam" id="PF08518">
    <property type="entry name" value="GIT_SHD"/>
    <property type="match status" value="2"/>
</dbReference>
<feature type="compositionally biased region" description="Low complexity" evidence="1">
    <location>
        <begin position="221"/>
        <end position="250"/>
    </location>
</feature>
<feature type="region of interest" description="Disordered" evidence="1">
    <location>
        <begin position="1"/>
        <end position="90"/>
    </location>
</feature>
<evidence type="ECO:0000313" key="3">
    <source>
        <dbReference type="EMBL" id="RYP08110.1"/>
    </source>
</evidence>
<evidence type="ECO:0000313" key="4">
    <source>
        <dbReference type="Proteomes" id="UP000293360"/>
    </source>
</evidence>
<dbReference type="InterPro" id="IPR056439">
    <property type="entry name" value="VBS_C3G9"/>
</dbReference>
<evidence type="ECO:0000259" key="2">
    <source>
        <dbReference type="SMART" id="SM00555"/>
    </source>
</evidence>
<reference evidence="3 4" key="1">
    <citation type="submission" date="2018-06" db="EMBL/GenBank/DDBJ databases">
        <title>Complete Genomes of Monosporascus.</title>
        <authorList>
            <person name="Robinson A.J."/>
            <person name="Natvig D.O."/>
        </authorList>
    </citation>
    <scope>NUCLEOTIDE SEQUENCE [LARGE SCALE GENOMIC DNA]</scope>
    <source>
        <strain evidence="3 4">CBS 110550</strain>
    </source>
</reference>
<organism evidence="3 4">
    <name type="scientific">Monosporascus ibericus</name>
    <dbReference type="NCBI Taxonomy" id="155417"/>
    <lineage>
        <taxon>Eukaryota</taxon>
        <taxon>Fungi</taxon>
        <taxon>Dikarya</taxon>
        <taxon>Ascomycota</taxon>
        <taxon>Pezizomycotina</taxon>
        <taxon>Sordariomycetes</taxon>
        <taxon>Xylariomycetidae</taxon>
        <taxon>Xylariales</taxon>
        <taxon>Xylariales incertae sedis</taxon>
        <taxon>Monosporascus</taxon>
    </lineage>
</organism>
<feature type="domain" description="GIT Spa2 homology (SHD)" evidence="2">
    <location>
        <begin position="123"/>
        <end position="153"/>
    </location>
</feature>
<dbReference type="GO" id="GO:1902716">
    <property type="term" value="C:cell cortex of growing cell tip"/>
    <property type="evidence" value="ECO:0007669"/>
    <property type="project" value="TreeGrafter"/>
</dbReference>
<dbReference type="SMART" id="SM00555">
    <property type="entry name" value="GIT"/>
    <property type="match status" value="2"/>
</dbReference>
<keyword evidence="4" id="KW-1185">Reference proteome</keyword>